<organism evidence="1 2">
    <name type="scientific">Botryobasidium botryosum (strain FD-172 SS1)</name>
    <dbReference type="NCBI Taxonomy" id="930990"/>
    <lineage>
        <taxon>Eukaryota</taxon>
        <taxon>Fungi</taxon>
        <taxon>Dikarya</taxon>
        <taxon>Basidiomycota</taxon>
        <taxon>Agaricomycotina</taxon>
        <taxon>Agaricomycetes</taxon>
        <taxon>Cantharellales</taxon>
        <taxon>Botryobasidiaceae</taxon>
        <taxon>Botryobasidium</taxon>
    </lineage>
</organism>
<dbReference type="Proteomes" id="UP000027195">
    <property type="component" value="Unassembled WGS sequence"/>
</dbReference>
<dbReference type="HOGENOM" id="CLU_1447436_0_0_1"/>
<proteinExistence type="predicted"/>
<accession>A0A067MLE2</accession>
<gene>
    <name evidence="1" type="ORF">BOTBODRAFT_173089</name>
</gene>
<sequence length="187" mass="20492">MSPSLLLPSSFSSFHCRLNHIPSPSSRSHSPSSLLHPRLPTRITIALVTMFAVATQRPPCPHTRLHYNSTCSLSLSPITPPSPPLLLLHLDHPPRAHHVFTAILASPSPLSRPRFPNHASLLVTVFMSPLPPQLPYHGILISSPAPVSHLAILVVSLIPVLLYLPHPRPRHVATLIFPPFTYSGIIK</sequence>
<reference evidence="2" key="1">
    <citation type="journal article" date="2014" name="Proc. Natl. Acad. Sci. U.S.A.">
        <title>Extensive sampling of basidiomycete genomes demonstrates inadequacy of the white-rot/brown-rot paradigm for wood decay fungi.</title>
        <authorList>
            <person name="Riley R."/>
            <person name="Salamov A.A."/>
            <person name="Brown D.W."/>
            <person name="Nagy L.G."/>
            <person name="Floudas D."/>
            <person name="Held B.W."/>
            <person name="Levasseur A."/>
            <person name="Lombard V."/>
            <person name="Morin E."/>
            <person name="Otillar R."/>
            <person name="Lindquist E.A."/>
            <person name="Sun H."/>
            <person name="LaButti K.M."/>
            <person name="Schmutz J."/>
            <person name="Jabbour D."/>
            <person name="Luo H."/>
            <person name="Baker S.E."/>
            <person name="Pisabarro A.G."/>
            <person name="Walton J.D."/>
            <person name="Blanchette R.A."/>
            <person name="Henrissat B."/>
            <person name="Martin F."/>
            <person name="Cullen D."/>
            <person name="Hibbett D.S."/>
            <person name="Grigoriev I.V."/>
        </authorList>
    </citation>
    <scope>NUCLEOTIDE SEQUENCE [LARGE SCALE GENOMIC DNA]</scope>
    <source>
        <strain evidence="2">FD-172 SS1</strain>
    </source>
</reference>
<dbReference type="InParanoid" id="A0A067MLE2"/>
<name>A0A067MLE2_BOTB1</name>
<keyword evidence="2" id="KW-1185">Reference proteome</keyword>
<dbReference type="AlphaFoldDB" id="A0A067MLE2"/>
<dbReference type="EMBL" id="KL198027">
    <property type="protein sequence ID" value="KDQ16588.1"/>
    <property type="molecule type" value="Genomic_DNA"/>
</dbReference>
<evidence type="ECO:0000313" key="2">
    <source>
        <dbReference type="Proteomes" id="UP000027195"/>
    </source>
</evidence>
<protein>
    <submittedName>
        <fullName evidence="1">Uncharacterized protein</fullName>
    </submittedName>
</protein>
<evidence type="ECO:0000313" key="1">
    <source>
        <dbReference type="EMBL" id="KDQ16588.1"/>
    </source>
</evidence>